<evidence type="ECO:0000256" key="9">
    <source>
        <dbReference type="SAM" id="MobiDB-lite"/>
    </source>
</evidence>
<dbReference type="InterPro" id="IPR000644">
    <property type="entry name" value="CBS_dom"/>
</dbReference>
<accession>A0ABM4BJW4</accession>
<feature type="compositionally biased region" description="Polar residues" evidence="9">
    <location>
        <begin position="710"/>
        <end position="721"/>
    </location>
</feature>
<evidence type="ECO:0000313" key="14">
    <source>
        <dbReference type="Proteomes" id="UP001652625"/>
    </source>
</evidence>
<dbReference type="GeneID" id="100203675"/>
<evidence type="ECO:0000256" key="10">
    <source>
        <dbReference type="SAM" id="Phobius"/>
    </source>
</evidence>
<dbReference type="InterPro" id="IPR046342">
    <property type="entry name" value="CBS_dom_sf"/>
</dbReference>
<comment type="subcellular location">
    <subcellularLocation>
        <location evidence="1">Membrane</location>
        <topology evidence="1">Multi-pass membrane protein</topology>
    </subcellularLocation>
</comment>
<keyword evidence="7" id="KW-0129">CBS domain</keyword>
<evidence type="ECO:0000256" key="8">
    <source>
        <dbReference type="PROSITE-ProRule" id="PRU01193"/>
    </source>
</evidence>
<evidence type="ECO:0000259" key="13">
    <source>
        <dbReference type="PROSITE" id="PS51846"/>
    </source>
</evidence>
<feature type="domain" description="CBS" evidence="12">
    <location>
        <begin position="427"/>
        <end position="493"/>
    </location>
</feature>
<dbReference type="InterPro" id="IPR044751">
    <property type="entry name" value="Ion_transp-like_CBS"/>
</dbReference>
<dbReference type="SUPFAM" id="SSF51206">
    <property type="entry name" value="cAMP-binding domain-like"/>
    <property type="match status" value="1"/>
</dbReference>
<protein>
    <submittedName>
        <fullName evidence="15">Metal transporter CNNM4</fullName>
    </submittedName>
</protein>
<keyword evidence="6 8" id="KW-0472">Membrane</keyword>
<dbReference type="PROSITE" id="PS50042">
    <property type="entry name" value="CNMP_BINDING_3"/>
    <property type="match status" value="1"/>
</dbReference>
<proteinExistence type="inferred from homology"/>
<feature type="transmembrane region" description="Helical" evidence="10">
    <location>
        <begin position="165"/>
        <end position="189"/>
    </location>
</feature>
<keyword evidence="3 8" id="KW-0812">Transmembrane</keyword>
<dbReference type="InterPro" id="IPR018490">
    <property type="entry name" value="cNMP-bd_dom_sf"/>
</dbReference>
<dbReference type="PROSITE" id="PS51371">
    <property type="entry name" value="CBS"/>
    <property type="match status" value="1"/>
</dbReference>
<dbReference type="PROSITE" id="PS51846">
    <property type="entry name" value="CNNM"/>
    <property type="match status" value="1"/>
</dbReference>
<evidence type="ECO:0000259" key="12">
    <source>
        <dbReference type="PROSITE" id="PS51371"/>
    </source>
</evidence>
<gene>
    <name evidence="15" type="primary">LOC100203675</name>
</gene>
<dbReference type="InterPro" id="IPR000595">
    <property type="entry name" value="cNMP-bd_dom"/>
</dbReference>
<feature type="domain" description="Cyclic nucleotide-binding" evidence="11">
    <location>
        <begin position="585"/>
        <end position="679"/>
    </location>
</feature>
<dbReference type="Pfam" id="PF01595">
    <property type="entry name" value="CNNM"/>
    <property type="match status" value="1"/>
</dbReference>
<feature type="region of interest" description="Disordered" evidence="9">
    <location>
        <begin position="698"/>
        <end position="733"/>
    </location>
</feature>
<evidence type="ECO:0000256" key="4">
    <source>
        <dbReference type="ARBA" id="ARBA00022737"/>
    </source>
</evidence>
<comment type="similarity">
    <text evidence="2">Belongs to the ACDP family.</text>
</comment>
<dbReference type="PANTHER" id="PTHR12064:SF94">
    <property type="entry name" value="UNEXTENDED PROTEIN"/>
    <property type="match status" value="1"/>
</dbReference>
<keyword evidence="5 8" id="KW-1133">Transmembrane helix</keyword>
<dbReference type="SUPFAM" id="SSF54631">
    <property type="entry name" value="CBS-domain pair"/>
    <property type="match status" value="1"/>
</dbReference>
<dbReference type="Pfam" id="PF25562">
    <property type="entry name" value="CNBH_CNNM2_C"/>
    <property type="match status" value="1"/>
</dbReference>
<evidence type="ECO:0000256" key="1">
    <source>
        <dbReference type="ARBA" id="ARBA00004141"/>
    </source>
</evidence>
<dbReference type="CDD" id="cd04590">
    <property type="entry name" value="CBS_pair_CorC_HlyC_assoc"/>
    <property type="match status" value="1"/>
</dbReference>
<dbReference type="InterPro" id="IPR002550">
    <property type="entry name" value="CNNM"/>
</dbReference>
<evidence type="ECO:0000256" key="6">
    <source>
        <dbReference type="ARBA" id="ARBA00023136"/>
    </source>
</evidence>
<feature type="transmembrane region" description="Helical" evidence="10">
    <location>
        <begin position="223"/>
        <end position="244"/>
    </location>
</feature>
<name>A0ABM4BJW4_HYDVU</name>
<keyword evidence="4" id="KW-0677">Repeat</keyword>
<dbReference type="Gene3D" id="3.10.580.10">
    <property type="entry name" value="CBS-domain"/>
    <property type="match status" value="1"/>
</dbReference>
<feature type="transmembrane region" description="Helical" evidence="10">
    <location>
        <begin position="280"/>
        <end position="300"/>
    </location>
</feature>
<dbReference type="Gene3D" id="2.60.120.10">
    <property type="entry name" value="Jelly Rolls"/>
    <property type="match status" value="1"/>
</dbReference>
<feature type="domain" description="CNNM transmembrane" evidence="13">
    <location>
        <begin position="161"/>
        <end position="340"/>
    </location>
</feature>
<dbReference type="RefSeq" id="XP_065649310.1">
    <property type="nucleotide sequence ID" value="XM_065793238.1"/>
</dbReference>
<dbReference type="PANTHER" id="PTHR12064">
    <property type="entry name" value="METAL TRANSPORTER CNNM"/>
    <property type="match status" value="1"/>
</dbReference>
<dbReference type="InterPro" id="IPR014710">
    <property type="entry name" value="RmlC-like_jellyroll"/>
</dbReference>
<evidence type="ECO:0000256" key="7">
    <source>
        <dbReference type="PROSITE-ProRule" id="PRU00703"/>
    </source>
</evidence>
<reference evidence="15" key="1">
    <citation type="submission" date="2025-08" db="UniProtKB">
        <authorList>
            <consortium name="RefSeq"/>
        </authorList>
    </citation>
    <scope>IDENTIFICATION</scope>
</reference>
<evidence type="ECO:0000259" key="11">
    <source>
        <dbReference type="PROSITE" id="PS50042"/>
    </source>
</evidence>
<keyword evidence="14" id="KW-1185">Reference proteome</keyword>
<feature type="transmembrane region" description="Helical" evidence="10">
    <location>
        <begin position="250"/>
        <end position="268"/>
    </location>
</feature>
<organism evidence="14 15">
    <name type="scientific">Hydra vulgaris</name>
    <name type="common">Hydra</name>
    <name type="synonym">Hydra attenuata</name>
    <dbReference type="NCBI Taxonomy" id="6087"/>
    <lineage>
        <taxon>Eukaryota</taxon>
        <taxon>Metazoa</taxon>
        <taxon>Cnidaria</taxon>
        <taxon>Hydrozoa</taxon>
        <taxon>Hydroidolina</taxon>
        <taxon>Anthoathecata</taxon>
        <taxon>Aplanulata</taxon>
        <taxon>Hydridae</taxon>
        <taxon>Hydra</taxon>
    </lineage>
</organism>
<evidence type="ECO:0000256" key="2">
    <source>
        <dbReference type="ARBA" id="ARBA00010484"/>
    </source>
</evidence>
<dbReference type="InterPro" id="IPR045095">
    <property type="entry name" value="ACDP"/>
</dbReference>
<evidence type="ECO:0000256" key="3">
    <source>
        <dbReference type="ARBA" id="ARBA00022692"/>
    </source>
</evidence>
<evidence type="ECO:0000313" key="15">
    <source>
        <dbReference type="RefSeq" id="XP_065649310.1"/>
    </source>
</evidence>
<evidence type="ECO:0000256" key="5">
    <source>
        <dbReference type="ARBA" id="ARBA00022989"/>
    </source>
</evidence>
<dbReference type="Proteomes" id="UP001652625">
    <property type="component" value="Chromosome 03"/>
</dbReference>
<sequence>MVALFLFKKRYNVLSILFYFSFYNYIFAELYDINSIALYESSEYAHVEEGVIHVDPKTSLKLILFGSNLKNYFYLSFSFVTKEKNKNCDDDRETTSIPIFSKDGKTAIFTENFAKYSDVTLYPCLKIINQSDLKIDNNTQIGWIHLGDKEFLKIRVLKTSFDLPLWFKIILSTILMMLSAMFSGLNLGLMSFDLNELKIISTSSSIQNQKYAKKIIPVRRHGNFLLCTLLLGNTLVNSTFTIILDSLTSGIVAVIGSTLGIVFFGEIIPQSICSRFGLAVGAYTILLTKLFMIITFPLSFPISKILDRILGKELGNVYNKQQLLEMLKLQHEYDDLEQDEVGIISGALKYREKKVCQVMTALDDCFMLDEEAVLDFKTMSSVIKSGYSRIPIFSVKRSNIVAILFVKDLAFVDPDDCIPLLSVLKFYNHPVHKVFDDTKLGSILQEFKQGTTHISIVMKVNNDGEGDPFYECIGIVTLEDIIEEIIQDEIVDETDIYVDNVSGKKVQRKKNQLNHDFSMFLPHPGASKSKISPQLAFAIYQYLSSSVSVFSQDLVSKNVLKKIIQLPGVIEEKAVEYEKERTDIYLYQKGKPCDYFSLILQGRVEVNVGDEDITFEGGPFTIFGVKALTCEINQQFIPDYSVKVIGNVQLFKVNNLLYKSSLKASKLERENRVSDILLEYDEINNSSIPQISYKEPENENCIQNKKDENSSINLDDNQTTPLLKEMGTGESKF</sequence>